<feature type="domain" description="Acyltransferase 3" evidence="2">
    <location>
        <begin position="11"/>
        <end position="353"/>
    </location>
</feature>
<dbReference type="InterPro" id="IPR050879">
    <property type="entry name" value="Acyltransferase_3"/>
</dbReference>
<feature type="transmembrane region" description="Helical" evidence="1">
    <location>
        <begin position="296"/>
        <end position="318"/>
    </location>
</feature>
<dbReference type="PANTHER" id="PTHR23028">
    <property type="entry name" value="ACETYLTRANSFERASE"/>
    <property type="match status" value="1"/>
</dbReference>
<dbReference type="InterPro" id="IPR002656">
    <property type="entry name" value="Acyl_transf_3_dom"/>
</dbReference>
<evidence type="ECO:0000259" key="2">
    <source>
        <dbReference type="Pfam" id="PF01757"/>
    </source>
</evidence>
<feature type="transmembrane region" description="Helical" evidence="1">
    <location>
        <begin position="18"/>
        <end position="38"/>
    </location>
</feature>
<evidence type="ECO:0000256" key="1">
    <source>
        <dbReference type="SAM" id="Phobius"/>
    </source>
</evidence>
<keyword evidence="1" id="KW-0472">Membrane</keyword>
<dbReference type="Pfam" id="PF01757">
    <property type="entry name" value="Acyl_transf_3"/>
    <property type="match status" value="1"/>
</dbReference>
<name>A0A2H0DT83_9BACT</name>
<feature type="transmembrane region" description="Helical" evidence="1">
    <location>
        <begin position="193"/>
        <end position="212"/>
    </location>
</feature>
<dbReference type="AlphaFoldDB" id="A0A2H0DT83"/>
<protein>
    <recommendedName>
        <fullName evidence="2">Acyltransferase 3 domain-containing protein</fullName>
    </recommendedName>
</protein>
<feature type="transmembrane region" description="Helical" evidence="1">
    <location>
        <begin position="128"/>
        <end position="146"/>
    </location>
</feature>
<dbReference type="EMBL" id="PCTR01000135">
    <property type="protein sequence ID" value="PIP85372.1"/>
    <property type="molecule type" value="Genomic_DNA"/>
</dbReference>
<feature type="transmembrane region" description="Helical" evidence="1">
    <location>
        <begin position="263"/>
        <end position="284"/>
    </location>
</feature>
<feature type="transmembrane region" description="Helical" evidence="1">
    <location>
        <begin position="58"/>
        <end position="81"/>
    </location>
</feature>
<feature type="transmembrane region" description="Helical" evidence="1">
    <location>
        <begin position="338"/>
        <end position="357"/>
    </location>
</feature>
<sequence length="379" mass="44105">MQNTDNGRITKLDGLRGLLSLIVALNHSFLVVAIPAYANVWGQNYLVFTNLQAKLQQLFMLIGNGGAAVTLFFILSGMVLGQSMRRLEFSLTGFLSFFLKRLFRLYPVYIVVILVTAIYMRMGFRYQVFLYASPWYLWWMNFSMTFKEFLNNFFFIHTYLGGVTWTLRVILIASFIMPVFYQMSRKTGRLTNLIFSLLLIFASFTVFNLNGFRDLRYLYMFYLGLIIPKFKSLFTDIPGWLINLLVFIGLLLLLMIRYISDEYFGGLVESIISWFIIGIIVYNGKIKIFGFLDQKIFLFFGKISYSLYLVHFTVLYILARLMFSWLPNLPYSGSYLPLHMALFVLSLFIATLVSLFVHHYIEIPSLRAGNIVSRKILNK</sequence>
<keyword evidence="1" id="KW-1133">Transmembrane helix</keyword>
<feature type="transmembrane region" description="Helical" evidence="1">
    <location>
        <begin position="158"/>
        <end position="181"/>
    </location>
</feature>
<proteinExistence type="predicted"/>
<comment type="caution">
    <text evidence="3">The sequence shown here is derived from an EMBL/GenBank/DDBJ whole genome shotgun (WGS) entry which is preliminary data.</text>
</comment>
<keyword evidence="1" id="KW-0812">Transmembrane</keyword>
<dbReference type="Proteomes" id="UP000231136">
    <property type="component" value="Unassembled WGS sequence"/>
</dbReference>
<gene>
    <name evidence="3" type="ORF">COW83_04605</name>
</gene>
<organism evidence="3 4">
    <name type="scientific">Candidatus Collierbacteria bacterium CG22_combo_CG10-13_8_21_14_all_43_12</name>
    <dbReference type="NCBI Taxonomy" id="1974537"/>
    <lineage>
        <taxon>Bacteria</taxon>
        <taxon>Candidatus Collieribacteriota</taxon>
    </lineage>
</organism>
<dbReference type="GO" id="GO:0016747">
    <property type="term" value="F:acyltransferase activity, transferring groups other than amino-acyl groups"/>
    <property type="evidence" value="ECO:0007669"/>
    <property type="project" value="InterPro"/>
</dbReference>
<evidence type="ECO:0000313" key="3">
    <source>
        <dbReference type="EMBL" id="PIP85372.1"/>
    </source>
</evidence>
<accession>A0A2H0DT83</accession>
<feature type="transmembrane region" description="Helical" evidence="1">
    <location>
        <begin position="233"/>
        <end position="257"/>
    </location>
</feature>
<evidence type="ECO:0000313" key="4">
    <source>
        <dbReference type="Proteomes" id="UP000231136"/>
    </source>
</evidence>
<reference evidence="3 4" key="1">
    <citation type="submission" date="2017-09" db="EMBL/GenBank/DDBJ databases">
        <title>Depth-based differentiation of microbial function through sediment-hosted aquifers and enrichment of novel symbionts in the deep terrestrial subsurface.</title>
        <authorList>
            <person name="Probst A.J."/>
            <person name="Ladd B."/>
            <person name="Jarett J.K."/>
            <person name="Geller-Mcgrath D.E."/>
            <person name="Sieber C.M."/>
            <person name="Emerson J.B."/>
            <person name="Anantharaman K."/>
            <person name="Thomas B.C."/>
            <person name="Malmstrom R."/>
            <person name="Stieglmeier M."/>
            <person name="Klingl A."/>
            <person name="Woyke T."/>
            <person name="Ryan C.M."/>
            <person name="Banfield J.F."/>
        </authorList>
    </citation>
    <scope>NUCLEOTIDE SEQUENCE [LARGE SCALE GENOMIC DNA]</scope>
    <source>
        <strain evidence="3">CG22_combo_CG10-13_8_21_14_all_43_12</strain>
    </source>
</reference>
<feature type="transmembrane region" description="Helical" evidence="1">
    <location>
        <begin position="102"/>
        <end position="122"/>
    </location>
</feature>